<reference evidence="6 7" key="1">
    <citation type="journal article" date="2020" name="Nature">
        <title>Six reference-quality genomes reveal evolution of bat adaptations.</title>
        <authorList>
            <person name="Jebb D."/>
            <person name="Huang Z."/>
            <person name="Pippel M."/>
            <person name="Hughes G.M."/>
            <person name="Lavrichenko K."/>
            <person name="Devanna P."/>
            <person name="Winkler S."/>
            <person name="Jermiin L.S."/>
            <person name="Skirmuntt E.C."/>
            <person name="Katzourakis A."/>
            <person name="Burkitt-Gray L."/>
            <person name="Ray D.A."/>
            <person name="Sullivan K.A.M."/>
            <person name="Roscito J.G."/>
            <person name="Kirilenko B.M."/>
            <person name="Davalos L.M."/>
            <person name="Corthals A.P."/>
            <person name="Power M.L."/>
            <person name="Jones G."/>
            <person name="Ransome R.D."/>
            <person name="Dechmann D.K.N."/>
            <person name="Locatelli A.G."/>
            <person name="Puechmaille S.J."/>
            <person name="Fedrigo O."/>
            <person name="Jarvis E.D."/>
            <person name="Hiller M."/>
            <person name="Vernes S.C."/>
            <person name="Myers E.W."/>
            <person name="Teeling E.C."/>
        </authorList>
    </citation>
    <scope>NUCLEOTIDE SEQUENCE [LARGE SCALE GENOMIC DNA]</scope>
    <source>
        <strain evidence="6">Bat1K_MPI-CBG_1</strain>
    </source>
</reference>
<dbReference type="Proteomes" id="UP000664940">
    <property type="component" value="Unassembled WGS sequence"/>
</dbReference>
<dbReference type="AlphaFoldDB" id="A0A833Z3U6"/>
<gene>
    <name evidence="6" type="ORF">HJG60_008158</name>
</gene>
<evidence type="ECO:0000259" key="5">
    <source>
        <dbReference type="PROSITE" id="PS50958"/>
    </source>
</evidence>
<name>A0A833Z3U6_9CHIR</name>
<dbReference type="Gene3D" id="2.20.100.10">
    <property type="entry name" value="Thrombospondin type-1 (TSP1) repeat"/>
    <property type="match status" value="1"/>
</dbReference>
<evidence type="ECO:0000313" key="7">
    <source>
        <dbReference type="Proteomes" id="UP000664940"/>
    </source>
</evidence>
<organism evidence="6 7">
    <name type="scientific">Phyllostomus discolor</name>
    <name type="common">pale spear-nosed bat</name>
    <dbReference type="NCBI Taxonomy" id="89673"/>
    <lineage>
        <taxon>Eukaryota</taxon>
        <taxon>Metazoa</taxon>
        <taxon>Chordata</taxon>
        <taxon>Craniata</taxon>
        <taxon>Vertebrata</taxon>
        <taxon>Euteleostomi</taxon>
        <taxon>Mammalia</taxon>
        <taxon>Eutheria</taxon>
        <taxon>Laurasiatheria</taxon>
        <taxon>Chiroptera</taxon>
        <taxon>Yangochiroptera</taxon>
        <taxon>Phyllostomidae</taxon>
        <taxon>Phyllostominae</taxon>
        <taxon>Phyllostomus</taxon>
    </lineage>
</organism>
<dbReference type="SUPFAM" id="SSF82895">
    <property type="entry name" value="TSP-1 type 1 repeat"/>
    <property type="match status" value="1"/>
</dbReference>
<dbReference type="InterPro" id="IPR001212">
    <property type="entry name" value="Somatomedin_B_dom"/>
</dbReference>
<dbReference type="PROSITE" id="PS50958">
    <property type="entry name" value="SMB_2"/>
    <property type="match status" value="1"/>
</dbReference>
<keyword evidence="2" id="KW-1015">Disulfide bond</keyword>
<dbReference type="InterPro" id="IPR000884">
    <property type="entry name" value="TSP1_rpt"/>
</dbReference>
<dbReference type="InterPro" id="IPR036383">
    <property type="entry name" value="TSP1_rpt_sf"/>
</dbReference>
<dbReference type="PANTHER" id="PTHR20920:SF4">
    <property type="entry name" value="SMB DOMAIN-CONTAINING PROTEIN"/>
    <property type="match status" value="1"/>
</dbReference>
<sequence length="340" mass="37018">MAPHGAPWVLALALFPAAVAAVSWARGPPGTLWPGRGCSALGRCCPGRDPTCVAPAPPRCFCDQACSSARDCCADYARACPGPEVRLQKDARGMDQGAGASWGETERDAWRQVRHERVKSVVPGAAEMFTEGMSDGNGPNGHRKEVARGVQTVSCVVAEWSGWSRCAKPCQLSYRVRRRHVLREPRNGGAPCPHLEERAGCVEYRSPQGLECQQSLFPALITTGSYGEERRKRGVPKEQEVGGYCVQFRLGPIPGSCRQARAPHAQWMKYLTQGHTVCVRCEWPAQDARSPRCHGDGGGAGGNQLLLWQAAGHPRCRGSWERLGRLPHCSCPEVHSFVFI</sequence>
<evidence type="ECO:0000256" key="1">
    <source>
        <dbReference type="ARBA" id="ARBA00022729"/>
    </source>
</evidence>
<evidence type="ECO:0000256" key="2">
    <source>
        <dbReference type="ARBA" id="ARBA00023157"/>
    </source>
</evidence>
<dbReference type="InterPro" id="IPR036024">
    <property type="entry name" value="Somatomedin_B-like_dom_sf"/>
</dbReference>
<keyword evidence="3" id="KW-0325">Glycoprotein</keyword>
<keyword evidence="1 4" id="KW-0732">Signal</keyword>
<feature type="chain" id="PRO_5032648389" description="SMB domain-containing protein" evidence="4">
    <location>
        <begin position="22"/>
        <end position="340"/>
    </location>
</feature>
<feature type="signal peptide" evidence="4">
    <location>
        <begin position="1"/>
        <end position="21"/>
    </location>
</feature>
<dbReference type="Pfam" id="PF19028">
    <property type="entry name" value="TSP1_spondin"/>
    <property type="match status" value="1"/>
</dbReference>
<dbReference type="PROSITE" id="PS00524">
    <property type="entry name" value="SMB_1"/>
    <property type="match status" value="1"/>
</dbReference>
<dbReference type="SUPFAM" id="SSF90188">
    <property type="entry name" value="Somatomedin B domain"/>
    <property type="match status" value="1"/>
</dbReference>
<dbReference type="EMBL" id="JABVXQ010000010">
    <property type="protein sequence ID" value="KAF6088302.1"/>
    <property type="molecule type" value="Genomic_DNA"/>
</dbReference>
<accession>A0A833Z3U6</accession>
<comment type="caution">
    <text evidence="6">The sequence shown here is derived from an EMBL/GenBank/DDBJ whole genome shotgun (WGS) entry which is preliminary data.</text>
</comment>
<evidence type="ECO:0000313" key="6">
    <source>
        <dbReference type="EMBL" id="KAF6088302.1"/>
    </source>
</evidence>
<dbReference type="Pfam" id="PF25031">
    <property type="entry name" value="SBSPON_C"/>
    <property type="match status" value="1"/>
</dbReference>
<protein>
    <recommendedName>
        <fullName evidence="5">SMB domain-containing protein</fullName>
    </recommendedName>
</protein>
<evidence type="ECO:0000256" key="4">
    <source>
        <dbReference type="SAM" id="SignalP"/>
    </source>
</evidence>
<dbReference type="InterPro" id="IPR056801">
    <property type="entry name" value="SBSPON_C"/>
</dbReference>
<dbReference type="PANTHER" id="PTHR20920">
    <property type="entry name" value="RPE-SPONDIN"/>
    <property type="match status" value="1"/>
</dbReference>
<dbReference type="InterPro" id="IPR044004">
    <property type="entry name" value="TSP1_spondin_dom"/>
</dbReference>
<dbReference type="PROSITE" id="PS50092">
    <property type="entry name" value="TSP1"/>
    <property type="match status" value="1"/>
</dbReference>
<dbReference type="SMART" id="SM00209">
    <property type="entry name" value="TSP1"/>
    <property type="match status" value="1"/>
</dbReference>
<evidence type="ECO:0000256" key="3">
    <source>
        <dbReference type="ARBA" id="ARBA00023180"/>
    </source>
</evidence>
<feature type="domain" description="SMB" evidence="5">
    <location>
        <begin position="40"/>
        <end position="86"/>
    </location>
</feature>
<proteinExistence type="predicted"/>
<dbReference type="InterPro" id="IPR039942">
    <property type="entry name" value="SBSPO"/>
</dbReference>